<dbReference type="PANTHER" id="PTHR31834:SF1">
    <property type="entry name" value="INITIATION-SPECIFIC ALPHA-1,6-MANNOSYLTRANSFERASE"/>
    <property type="match status" value="1"/>
</dbReference>
<dbReference type="InterPro" id="IPR039367">
    <property type="entry name" value="Och1-like"/>
</dbReference>
<dbReference type="InterPro" id="IPR007577">
    <property type="entry name" value="GlycoTrfase_DXD_sugar-bd_CS"/>
</dbReference>
<comment type="similarity">
    <text evidence="1">Belongs to the glycosyltransferase 32 family.</text>
</comment>
<keyword evidence="2" id="KW-1133">Transmembrane helix</keyword>
<protein>
    <submittedName>
        <fullName evidence="3">Glycosyltransferase family 32 protein</fullName>
    </submittedName>
</protein>
<keyword evidence="3" id="KW-0808">Transferase</keyword>
<sequence>MFKVNKLAAIIFLLSLVGICSIYFIIRGDRYNIKSIEFSSVGENNGQSVEQAKVIWQTAPNNPRAQVQDYLEDWRYTQGWTVEFRSDAQVIEYLTKTFPSLNIPSLMLEKPILGYDLFRYSIISEFGGFYVDSDVQKLRGFEQKMNGLKNCGILLGIEIDWRNSGNDWVGKFPRNFQFAQWTYYSRKAHPMLKFVTQRISRQIEYNQVRNISLADLDVMDVTGPGIWTDAILDYVLAAKGVDLKETVKCGEFYKIDDICILDVMGFANSIPHSDCKTKEEYGNDSIKISYHHFLGTWKD</sequence>
<proteinExistence type="inferred from homology"/>
<dbReference type="EMBL" id="KQ964619">
    <property type="protein sequence ID" value="KXN67679.1"/>
    <property type="molecule type" value="Genomic_DNA"/>
</dbReference>
<keyword evidence="4" id="KW-1185">Reference proteome</keyword>
<dbReference type="GO" id="GO:0000009">
    <property type="term" value="F:alpha-1,6-mannosyltransferase activity"/>
    <property type="evidence" value="ECO:0007669"/>
    <property type="project" value="InterPro"/>
</dbReference>
<keyword evidence="2" id="KW-0812">Transmembrane</keyword>
<evidence type="ECO:0000256" key="1">
    <source>
        <dbReference type="ARBA" id="ARBA00009003"/>
    </source>
</evidence>
<dbReference type="AlphaFoldDB" id="A0A137NYJ4"/>
<gene>
    <name evidence="3" type="ORF">CONCODRAFT_10196</name>
</gene>
<keyword evidence="2" id="KW-0472">Membrane</keyword>
<dbReference type="Pfam" id="PF04488">
    <property type="entry name" value="Gly_transf_sug"/>
    <property type="match status" value="1"/>
</dbReference>
<accession>A0A137NYJ4</accession>
<evidence type="ECO:0000256" key="2">
    <source>
        <dbReference type="SAM" id="Phobius"/>
    </source>
</evidence>
<organism evidence="3 4">
    <name type="scientific">Conidiobolus coronatus (strain ATCC 28846 / CBS 209.66 / NRRL 28638)</name>
    <name type="common">Delacroixia coronata</name>
    <dbReference type="NCBI Taxonomy" id="796925"/>
    <lineage>
        <taxon>Eukaryota</taxon>
        <taxon>Fungi</taxon>
        <taxon>Fungi incertae sedis</taxon>
        <taxon>Zoopagomycota</taxon>
        <taxon>Entomophthoromycotina</taxon>
        <taxon>Entomophthoromycetes</taxon>
        <taxon>Entomophthorales</taxon>
        <taxon>Ancylistaceae</taxon>
        <taxon>Conidiobolus</taxon>
    </lineage>
</organism>
<dbReference type="InterPro" id="IPR029044">
    <property type="entry name" value="Nucleotide-diphossugar_trans"/>
</dbReference>
<dbReference type="GO" id="GO:0006487">
    <property type="term" value="P:protein N-linked glycosylation"/>
    <property type="evidence" value="ECO:0007669"/>
    <property type="project" value="TreeGrafter"/>
</dbReference>
<dbReference type="GO" id="GO:0000136">
    <property type="term" value="C:mannan polymerase complex"/>
    <property type="evidence" value="ECO:0007669"/>
    <property type="project" value="TreeGrafter"/>
</dbReference>
<evidence type="ECO:0000313" key="3">
    <source>
        <dbReference type="EMBL" id="KXN67679.1"/>
    </source>
</evidence>
<dbReference type="STRING" id="796925.A0A137NYJ4"/>
<dbReference type="SUPFAM" id="SSF53448">
    <property type="entry name" value="Nucleotide-diphospho-sugar transferases"/>
    <property type="match status" value="1"/>
</dbReference>
<dbReference type="Proteomes" id="UP000070444">
    <property type="component" value="Unassembled WGS sequence"/>
</dbReference>
<evidence type="ECO:0000313" key="4">
    <source>
        <dbReference type="Proteomes" id="UP000070444"/>
    </source>
</evidence>
<reference evidence="3 4" key="1">
    <citation type="journal article" date="2015" name="Genome Biol. Evol.">
        <title>Phylogenomic analyses indicate that early fungi evolved digesting cell walls of algal ancestors of land plants.</title>
        <authorList>
            <person name="Chang Y."/>
            <person name="Wang S."/>
            <person name="Sekimoto S."/>
            <person name="Aerts A.L."/>
            <person name="Choi C."/>
            <person name="Clum A."/>
            <person name="LaButti K.M."/>
            <person name="Lindquist E.A."/>
            <person name="Yee Ngan C."/>
            <person name="Ohm R.A."/>
            <person name="Salamov A.A."/>
            <person name="Grigoriev I.V."/>
            <person name="Spatafora J.W."/>
            <person name="Berbee M.L."/>
        </authorList>
    </citation>
    <scope>NUCLEOTIDE SEQUENCE [LARGE SCALE GENOMIC DNA]</scope>
    <source>
        <strain evidence="3 4">NRRL 28638</strain>
    </source>
</reference>
<feature type="transmembrane region" description="Helical" evidence="2">
    <location>
        <begin position="7"/>
        <end position="26"/>
    </location>
</feature>
<name>A0A137NYJ4_CONC2</name>
<dbReference type="OrthoDB" id="411251at2759"/>
<dbReference type="PANTHER" id="PTHR31834">
    <property type="entry name" value="INITIATION-SPECIFIC ALPHA-1,6-MANNOSYLTRANSFERASE"/>
    <property type="match status" value="1"/>
</dbReference>
<dbReference type="Gene3D" id="3.90.550.20">
    <property type="match status" value="1"/>
</dbReference>